<proteinExistence type="predicted"/>
<sequence length="60" mass="7259">MTIHRPARSLPARMRDWFETRRRHRHEIDAIAALDSLNSHLLRDIGMRRDRPAGHRFPEY</sequence>
<reference evidence="1 2" key="1">
    <citation type="submission" date="2024-05" db="EMBL/GenBank/DDBJ databases">
        <authorList>
            <person name="Jiang F."/>
        </authorList>
    </citation>
    <scope>NUCLEOTIDE SEQUENCE [LARGE SCALE GENOMIC DNA]</scope>
    <source>
        <strain evidence="1 2">LZ166</strain>
    </source>
</reference>
<comment type="caution">
    <text evidence="1">The sequence shown here is derived from an EMBL/GenBank/DDBJ whole genome shotgun (WGS) entry which is preliminary data.</text>
</comment>
<dbReference type="Proteomes" id="UP001556692">
    <property type="component" value="Unassembled WGS sequence"/>
</dbReference>
<evidence type="ECO:0000313" key="2">
    <source>
        <dbReference type="Proteomes" id="UP001556692"/>
    </source>
</evidence>
<dbReference type="EMBL" id="JBDPGJ010000004">
    <property type="protein sequence ID" value="MEX0407705.1"/>
    <property type="molecule type" value="Genomic_DNA"/>
</dbReference>
<evidence type="ECO:0000313" key="1">
    <source>
        <dbReference type="EMBL" id="MEX0407705.1"/>
    </source>
</evidence>
<gene>
    <name evidence="1" type="ORF">ABGN05_18760</name>
</gene>
<accession>A0ABV3SQ75</accession>
<protein>
    <recommendedName>
        <fullName evidence="3">DUF1127 domain-containing protein</fullName>
    </recommendedName>
</protein>
<evidence type="ECO:0008006" key="3">
    <source>
        <dbReference type="Google" id="ProtNLM"/>
    </source>
</evidence>
<keyword evidence="2" id="KW-1185">Reference proteome</keyword>
<organism evidence="1 2">
    <name type="scientific">Aquibium pacificus</name>
    <dbReference type="NCBI Taxonomy" id="3153579"/>
    <lineage>
        <taxon>Bacteria</taxon>
        <taxon>Pseudomonadati</taxon>
        <taxon>Pseudomonadota</taxon>
        <taxon>Alphaproteobacteria</taxon>
        <taxon>Hyphomicrobiales</taxon>
        <taxon>Phyllobacteriaceae</taxon>
        <taxon>Aquibium</taxon>
    </lineage>
</organism>
<name>A0ABV3SQ75_9HYPH</name>
<dbReference type="RefSeq" id="WP_367955576.1">
    <property type="nucleotide sequence ID" value="NZ_JBDPGJ010000004.1"/>
</dbReference>